<accession>F4PYS5</accession>
<feature type="transmembrane region" description="Helical" evidence="7">
    <location>
        <begin position="263"/>
        <end position="289"/>
    </location>
</feature>
<dbReference type="InterPro" id="IPR001594">
    <property type="entry name" value="Palmitoyltrfase_DHHC"/>
</dbReference>
<evidence type="ECO:0000256" key="2">
    <source>
        <dbReference type="ARBA" id="ARBA00022679"/>
    </source>
</evidence>
<feature type="transmembrane region" description="Helical" evidence="7">
    <location>
        <begin position="76"/>
        <end position="94"/>
    </location>
</feature>
<keyword evidence="5 7" id="KW-0472">Membrane</keyword>
<comment type="catalytic activity">
    <reaction evidence="7">
        <text>L-cysteinyl-[protein] + hexadecanoyl-CoA = S-hexadecanoyl-L-cysteinyl-[protein] + CoA</text>
        <dbReference type="Rhea" id="RHEA:36683"/>
        <dbReference type="Rhea" id="RHEA-COMP:10131"/>
        <dbReference type="Rhea" id="RHEA-COMP:11032"/>
        <dbReference type="ChEBI" id="CHEBI:29950"/>
        <dbReference type="ChEBI" id="CHEBI:57287"/>
        <dbReference type="ChEBI" id="CHEBI:57379"/>
        <dbReference type="ChEBI" id="CHEBI:74151"/>
        <dbReference type="EC" id="2.3.1.225"/>
    </reaction>
</comment>
<reference evidence="11" key="1">
    <citation type="journal article" date="2011" name="Genome Res.">
        <title>Phylogeny-wide analysis of social amoeba genomes highlights ancient origins for complex intercellular communication.</title>
        <authorList>
            <person name="Heidel A.J."/>
            <person name="Lawal H.M."/>
            <person name="Felder M."/>
            <person name="Schilde C."/>
            <person name="Helps N.R."/>
            <person name="Tunggal B."/>
            <person name="Rivero F."/>
            <person name="John U."/>
            <person name="Schleicher M."/>
            <person name="Eichinger L."/>
            <person name="Platzer M."/>
            <person name="Noegel A.A."/>
            <person name="Schaap P."/>
            <person name="Gloeckner G."/>
        </authorList>
    </citation>
    <scope>NUCLEOTIDE SEQUENCE [LARGE SCALE GENOMIC DNA]</scope>
    <source>
        <strain evidence="11">SH3</strain>
    </source>
</reference>
<keyword evidence="4 7" id="KW-1133">Transmembrane helix</keyword>
<feature type="transmembrane region" description="Helical" evidence="7">
    <location>
        <begin position="201"/>
        <end position="228"/>
    </location>
</feature>
<evidence type="ECO:0000256" key="1">
    <source>
        <dbReference type="ARBA" id="ARBA00004141"/>
    </source>
</evidence>
<keyword evidence="11" id="KW-1185">Reference proteome</keyword>
<sequence length="407" mass="47517">MDLLLQFLIGYVIVAVFIIYVLLFGHSSKGCVGKIHYGMTKGLENTCKKGASFICPSFIRRSCGSCTNYFLHRPNIILQTVYLILVLFGAYLFYQDTYPYLYEPYVSNLHRPGSAIAIIFTLFTFVVASMSNPGYLTKKNVKNAMHYSYDRLLYIRKHCETCDITKPSRSKHCRVCDRCVSRMDHHCPWINNCVGESNLRYFLLFVLSTSLLCMYGFYLCLEAIYVIIDTKNIFQLGYRTNGKWEPLPTSYVIKYLFYESRSVFPLGVFCLVISLFLFYFFCYHMWLVVKNKTTNETFKYGDLKEQISINRVEQENQSLKHELDELESINNQNTNNQNNNKKKNGKQQQQQQQTNNNNQKKKNNNIQIDDGDDSIHLPLPPTFKQIKNPFDQGKYKNLIEVIFPKKI</sequence>
<comment type="similarity">
    <text evidence="7">Belongs to the DHHC palmitoyltransferase family.</text>
</comment>
<comment type="domain">
    <text evidence="7">The DHHC domain is required for palmitoyltransferase activity.</text>
</comment>
<feature type="transmembrane region" description="Helical" evidence="7">
    <location>
        <begin position="6"/>
        <end position="25"/>
    </location>
</feature>
<keyword evidence="3 7" id="KW-0812">Transmembrane</keyword>
<comment type="subcellular location">
    <subcellularLocation>
        <location evidence="1">Membrane</location>
        <topology evidence="1">Multi-pass membrane protein</topology>
    </subcellularLocation>
</comment>
<gene>
    <name evidence="10" type="ORF">DFA_02128</name>
</gene>
<dbReference type="PANTHER" id="PTHR22883">
    <property type="entry name" value="ZINC FINGER DHHC DOMAIN CONTAINING PROTEIN"/>
    <property type="match status" value="1"/>
</dbReference>
<dbReference type="EMBL" id="GL883015">
    <property type="protein sequence ID" value="EGG19341.1"/>
    <property type="molecule type" value="Genomic_DNA"/>
</dbReference>
<evidence type="ECO:0000313" key="10">
    <source>
        <dbReference type="EMBL" id="EGG19341.1"/>
    </source>
</evidence>
<dbReference type="Pfam" id="PF01529">
    <property type="entry name" value="DHHC"/>
    <property type="match status" value="1"/>
</dbReference>
<dbReference type="GO" id="GO:0016020">
    <property type="term" value="C:membrane"/>
    <property type="evidence" value="ECO:0007669"/>
    <property type="project" value="UniProtKB-SubCell"/>
</dbReference>
<dbReference type="GO" id="GO:0005794">
    <property type="term" value="C:Golgi apparatus"/>
    <property type="evidence" value="ECO:0007669"/>
    <property type="project" value="TreeGrafter"/>
</dbReference>
<protein>
    <recommendedName>
        <fullName evidence="7">Palmitoyltransferase</fullName>
        <ecNumber evidence="7">2.3.1.225</ecNumber>
    </recommendedName>
</protein>
<feature type="region of interest" description="Disordered" evidence="8">
    <location>
        <begin position="331"/>
        <end position="383"/>
    </location>
</feature>
<dbReference type="PANTHER" id="PTHR22883:SF473">
    <property type="entry name" value="PALMITOYLTRANSFERASE"/>
    <property type="match status" value="1"/>
</dbReference>
<evidence type="ECO:0000256" key="6">
    <source>
        <dbReference type="ARBA" id="ARBA00023315"/>
    </source>
</evidence>
<evidence type="ECO:0000256" key="8">
    <source>
        <dbReference type="SAM" id="MobiDB-lite"/>
    </source>
</evidence>
<proteinExistence type="inferred from homology"/>
<feature type="compositionally biased region" description="Low complexity" evidence="8">
    <location>
        <begin position="346"/>
        <end position="358"/>
    </location>
</feature>
<evidence type="ECO:0000259" key="9">
    <source>
        <dbReference type="Pfam" id="PF01529"/>
    </source>
</evidence>
<organism evidence="10 11">
    <name type="scientific">Cavenderia fasciculata</name>
    <name type="common">Slime mold</name>
    <name type="synonym">Dictyostelium fasciculatum</name>
    <dbReference type="NCBI Taxonomy" id="261658"/>
    <lineage>
        <taxon>Eukaryota</taxon>
        <taxon>Amoebozoa</taxon>
        <taxon>Evosea</taxon>
        <taxon>Eumycetozoa</taxon>
        <taxon>Dictyostelia</taxon>
        <taxon>Acytosteliales</taxon>
        <taxon>Cavenderiaceae</taxon>
        <taxon>Cavenderia</taxon>
    </lineage>
</organism>
<feature type="domain" description="Palmitoyltransferase DHHC" evidence="9">
    <location>
        <begin position="156"/>
        <end position="299"/>
    </location>
</feature>
<dbReference type="AlphaFoldDB" id="F4PYS5"/>
<keyword evidence="2 7" id="KW-0808">Transferase</keyword>
<evidence type="ECO:0000313" key="11">
    <source>
        <dbReference type="Proteomes" id="UP000007797"/>
    </source>
</evidence>
<evidence type="ECO:0000256" key="3">
    <source>
        <dbReference type="ARBA" id="ARBA00022692"/>
    </source>
</evidence>
<dbReference type="OMA" id="FFQACKY"/>
<dbReference type="InterPro" id="IPR039859">
    <property type="entry name" value="PFA4/ZDH16/20/ERF2-like"/>
</dbReference>
<dbReference type="GeneID" id="14871389"/>
<dbReference type="GO" id="GO:0006612">
    <property type="term" value="P:protein targeting to membrane"/>
    <property type="evidence" value="ECO:0007669"/>
    <property type="project" value="TreeGrafter"/>
</dbReference>
<evidence type="ECO:0000256" key="7">
    <source>
        <dbReference type="RuleBase" id="RU079119"/>
    </source>
</evidence>
<dbReference type="OrthoDB" id="5977743at2759"/>
<dbReference type="RefSeq" id="XP_004357612.1">
    <property type="nucleotide sequence ID" value="XM_004357555.1"/>
</dbReference>
<dbReference type="KEGG" id="dfa:DFA_02128"/>
<keyword evidence="6 7" id="KW-0012">Acyltransferase</keyword>
<dbReference type="Proteomes" id="UP000007797">
    <property type="component" value="Unassembled WGS sequence"/>
</dbReference>
<dbReference type="PROSITE" id="PS50216">
    <property type="entry name" value="DHHC"/>
    <property type="match status" value="1"/>
</dbReference>
<evidence type="ECO:0000256" key="4">
    <source>
        <dbReference type="ARBA" id="ARBA00022989"/>
    </source>
</evidence>
<dbReference type="GO" id="GO:0019706">
    <property type="term" value="F:protein-cysteine S-palmitoyltransferase activity"/>
    <property type="evidence" value="ECO:0007669"/>
    <property type="project" value="UniProtKB-EC"/>
</dbReference>
<evidence type="ECO:0000256" key="5">
    <source>
        <dbReference type="ARBA" id="ARBA00023136"/>
    </source>
</evidence>
<name>F4PYS5_CACFS</name>
<dbReference type="EC" id="2.3.1.225" evidence="7"/>
<dbReference type="GO" id="GO:0005783">
    <property type="term" value="C:endoplasmic reticulum"/>
    <property type="evidence" value="ECO:0007669"/>
    <property type="project" value="TreeGrafter"/>
</dbReference>
<feature type="transmembrane region" description="Helical" evidence="7">
    <location>
        <begin position="114"/>
        <end position="136"/>
    </location>
</feature>